<dbReference type="Pfam" id="PF01161">
    <property type="entry name" value="PBP"/>
    <property type="match status" value="1"/>
</dbReference>
<organism evidence="2 3">
    <name type="scientific">Candidatus Muproteobacteria bacterium RBG_16_64_11</name>
    <dbReference type="NCBI Taxonomy" id="1817758"/>
    <lineage>
        <taxon>Bacteria</taxon>
        <taxon>Pseudomonadati</taxon>
        <taxon>Pseudomonadota</taxon>
        <taxon>Candidatus Muproteobacteria</taxon>
    </lineage>
</organism>
<dbReference type="Gene3D" id="3.90.280.10">
    <property type="entry name" value="PEBP-like"/>
    <property type="match status" value="1"/>
</dbReference>
<dbReference type="InterPro" id="IPR036610">
    <property type="entry name" value="PEBP-like_sf"/>
</dbReference>
<dbReference type="InterPro" id="IPR005247">
    <property type="entry name" value="YbhB_YbcL/LppC-like"/>
</dbReference>
<sequence>MELASSAFVSGQAIPTRHTCDGEDRSPPLAWRGAPATTRGYAVLCDDPDAPGGSWSHWALYDLPASVHALPEGYSAAGTAKQGLNDFGRSGYGGPCPPRGHGPHHYRFRVLALDVEALGLPPGAKFQQVADQARRHVLAQAEVVGVYERRR</sequence>
<gene>
    <name evidence="2" type="ORF">A2150_07045</name>
</gene>
<name>A0A1F6TBX8_9PROT</name>
<protein>
    <recommendedName>
        <fullName evidence="4">Phosphatidylethanolamine-binding protein</fullName>
    </recommendedName>
</protein>
<evidence type="ECO:0000313" key="2">
    <source>
        <dbReference type="EMBL" id="OGI42648.1"/>
    </source>
</evidence>
<dbReference type="AlphaFoldDB" id="A0A1F6TBX8"/>
<proteinExistence type="predicted"/>
<dbReference type="InterPro" id="IPR008914">
    <property type="entry name" value="PEBP"/>
</dbReference>
<dbReference type="CDD" id="cd00865">
    <property type="entry name" value="PEBP_bact_arch"/>
    <property type="match status" value="1"/>
</dbReference>
<evidence type="ECO:0000256" key="1">
    <source>
        <dbReference type="SAM" id="MobiDB-lite"/>
    </source>
</evidence>
<feature type="region of interest" description="Disordered" evidence="1">
    <location>
        <begin position="1"/>
        <end position="29"/>
    </location>
</feature>
<dbReference type="Proteomes" id="UP000177925">
    <property type="component" value="Unassembled WGS sequence"/>
</dbReference>
<dbReference type="STRING" id="1817758.A2150_07045"/>
<evidence type="ECO:0008006" key="4">
    <source>
        <dbReference type="Google" id="ProtNLM"/>
    </source>
</evidence>
<accession>A0A1F6TBX8</accession>
<comment type="caution">
    <text evidence="2">The sequence shown here is derived from an EMBL/GenBank/DDBJ whole genome shotgun (WGS) entry which is preliminary data.</text>
</comment>
<evidence type="ECO:0000313" key="3">
    <source>
        <dbReference type="Proteomes" id="UP000177925"/>
    </source>
</evidence>
<dbReference type="NCBIfam" id="TIGR00481">
    <property type="entry name" value="YbhB/YbcL family Raf kinase inhibitor-like protein"/>
    <property type="match status" value="1"/>
</dbReference>
<dbReference type="SUPFAM" id="SSF49777">
    <property type="entry name" value="PEBP-like"/>
    <property type="match status" value="1"/>
</dbReference>
<reference evidence="2 3" key="1">
    <citation type="journal article" date="2016" name="Nat. Commun.">
        <title>Thousands of microbial genomes shed light on interconnected biogeochemical processes in an aquifer system.</title>
        <authorList>
            <person name="Anantharaman K."/>
            <person name="Brown C.T."/>
            <person name="Hug L.A."/>
            <person name="Sharon I."/>
            <person name="Castelle C.J."/>
            <person name="Probst A.J."/>
            <person name="Thomas B.C."/>
            <person name="Singh A."/>
            <person name="Wilkins M.J."/>
            <person name="Karaoz U."/>
            <person name="Brodie E.L."/>
            <person name="Williams K.H."/>
            <person name="Hubbard S.S."/>
            <person name="Banfield J.F."/>
        </authorList>
    </citation>
    <scope>NUCLEOTIDE SEQUENCE [LARGE SCALE GENOMIC DNA]</scope>
</reference>
<dbReference type="EMBL" id="MFSS01000084">
    <property type="protein sequence ID" value="OGI42648.1"/>
    <property type="molecule type" value="Genomic_DNA"/>
</dbReference>
<dbReference type="PANTHER" id="PTHR30289:SF1">
    <property type="entry name" value="PEBP (PHOSPHATIDYLETHANOLAMINE-BINDING PROTEIN) FAMILY PROTEIN"/>
    <property type="match status" value="1"/>
</dbReference>
<dbReference type="PANTHER" id="PTHR30289">
    <property type="entry name" value="UNCHARACTERIZED PROTEIN YBCL-RELATED"/>
    <property type="match status" value="1"/>
</dbReference>